<organism evidence="1 2">
    <name type="scientific">[Clostridium] cellulosi</name>
    <dbReference type="NCBI Taxonomy" id="29343"/>
    <lineage>
        <taxon>Bacteria</taxon>
        <taxon>Bacillati</taxon>
        <taxon>Bacillota</taxon>
        <taxon>Clostridia</taxon>
        <taxon>Eubacteriales</taxon>
        <taxon>Oscillospiraceae</taxon>
        <taxon>Oscillospiraceae incertae sedis</taxon>
    </lineage>
</organism>
<dbReference type="EMBL" id="LM995447">
    <property type="protein sequence ID" value="CDZ24419.1"/>
    <property type="molecule type" value="Genomic_DNA"/>
</dbReference>
<dbReference type="InterPro" id="IPR050484">
    <property type="entry name" value="Transf_Hexapept/Carb_Anhydrase"/>
</dbReference>
<dbReference type="Proteomes" id="UP000032431">
    <property type="component" value="Chromosome I"/>
</dbReference>
<dbReference type="InterPro" id="IPR011004">
    <property type="entry name" value="Trimer_LpxA-like_sf"/>
</dbReference>
<dbReference type="CDD" id="cd04645">
    <property type="entry name" value="LbH_gamma_CA_like"/>
    <property type="match status" value="1"/>
</dbReference>
<dbReference type="PATRIC" id="fig|29343.3.peg.1374"/>
<keyword evidence="2" id="KW-1185">Reference proteome</keyword>
<evidence type="ECO:0000313" key="2">
    <source>
        <dbReference type="Proteomes" id="UP000032431"/>
    </source>
</evidence>
<dbReference type="SUPFAM" id="SSF51161">
    <property type="entry name" value="Trimeric LpxA-like enzymes"/>
    <property type="match status" value="1"/>
</dbReference>
<dbReference type="InterPro" id="IPR001451">
    <property type="entry name" value="Hexapep"/>
</dbReference>
<dbReference type="PANTHER" id="PTHR13061:SF29">
    <property type="entry name" value="GAMMA CARBONIC ANHYDRASE-LIKE 1, MITOCHONDRIAL-RELATED"/>
    <property type="match status" value="1"/>
</dbReference>
<keyword evidence="1" id="KW-0808">Transferase</keyword>
<dbReference type="GO" id="GO:0016740">
    <property type="term" value="F:transferase activity"/>
    <property type="evidence" value="ECO:0007669"/>
    <property type="project" value="UniProtKB-KW"/>
</dbReference>
<accession>A0A078KTK6</accession>
<protein>
    <submittedName>
        <fullName evidence="1">Carbonic anhydrase/acetyltransferase</fullName>
    </submittedName>
</protein>
<evidence type="ECO:0000313" key="1">
    <source>
        <dbReference type="EMBL" id="CDZ24419.1"/>
    </source>
</evidence>
<name>A0A078KTK6_9FIRM</name>
<reference evidence="2" key="1">
    <citation type="submission" date="2014-07" db="EMBL/GenBank/DDBJ databases">
        <authorList>
            <person name="Wibberg D."/>
        </authorList>
    </citation>
    <scope>NUCLEOTIDE SEQUENCE [LARGE SCALE GENOMIC DNA]</scope>
    <source>
        <strain evidence="2">DG5</strain>
    </source>
</reference>
<gene>
    <name evidence="1" type="ORF">CCDG5_1305</name>
</gene>
<dbReference type="Gene3D" id="2.160.10.10">
    <property type="entry name" value="Hexapeptide repeat proteins"/>
    <property type="match status" value="1"/>
</dbReference>
<dbReference type="HOGENOM" id="CLU_064827_4_1_9"/>
<dbReference type="PANTHER" id="PTHR13061">
    <property type="entry name" value="DYNACTIN SUBUNIT P25"/>
    <property type="match status" value="1"/>
</dbReference>
<sequence length="161" mass="16850">MDMPDISESAFIAPGAQVIGNVKIGKKASVWHNAVIRGDMAHIEIGDGSNIQDNCTLHCDEGVPLVVGKNVTVGHNAVLHSCNIGDGTLIGIGAVVLSGAKIGKGCLIAAGSVVTPGTEVLDGRMYMGVPAKFKRILNKDEQLKLIANADEYKNLADKYKA</sequence>
<dbReference type="AlphaFoldDB" id="A0A078KTK6"/>
<dbReference type="KEGG" id="ccel:CCDG5_1305"/>
<dbReference type="STRING" id="29343.CCDG5_1305"/>
<dbReference type="Pfam" id="PF00132">
    <property type="entry name" value="Hexapep"/>
    <property type="match status" value="2"/>
</dbReference>
<dbReference type="InterPro" id="IPR047324">
    <property type="entry name" value="LbH_gamma_CA-like"/>
</dbReference>
<proteinExistence type="predicted"/>